<dbReference type="AlphaFoldDB" id="A0A815WW72"/>
<dbReference type="Proteomes" id="UP000663829">
    <property type="component" value="Unassembled WGS sequence"/>
</dbReference>
<dbReference type="GO" id="GO:0003676">
    <property type="term" value="F:nucleic acid binding"/>
    <property type="evidence" value="ECO:0007669"/>
    <property type="project" value="InterPro"/>
</dbReference>
<evidence type="ECO:0000313" key="2">
    <source>
        <dbReference type="EMBL" id="CAF4409261.1"/>
    </source>
</evidence>
<dbReference type="EMBL" id="CAJNOQ010026764">
    <property type="protein sequence ID" value="CAF1548390.1"/>
    <property type="molecule type" value="Genomic_DNA"/>
</dbReference>
<keyword evidence="3" id="KW-1185">Reference proteome</keyword>
<accession>A0A815WW72</accession>
<comment type="caution">
    <text evidence="1">The sequence shown here is derived from an EMBL/GenBank/DDBJ whole genome shotgun (WGS) entry which is preliminary data.</text>
</comment>
<protein>
    <submittedName>
        <fullName evidence="1">Uncharacterized protein</fullName>
    </submittedName>
</protein>
<name>A0A815WW72_9BILA</name>
<dbReference type="Proteomes" id="UP000681722">
    <property type="component" value="Unassembled WGS sequence"/>
</dbReference>
<evidence type="ECO:0000313" key="3">
    <source>
        <dbReference type="Proteomes" id="UP000663829"/>
    </source>
</evidence>
<evidence type="ECO:0000313" key="1">
    <source>
        <dbReference type="EMBL" id="CAF1548390.1"/>
    </source>
</evidence>
<reference evidence="1" key="1">
    <citation type="submission" date="2021-02" db="EMBL/GenBank/DDBJ databases">
        <authorList>
            <person name="Nowell W R."/>
        </authorList>
    </citation>
    <scope>NUCLEOTIDE SEQUENCE</scope>
</reference>
<dbReference type="InterPro" id="IPR036397">
    <property type="entry name" value="RNaseH_sf"/>
</dbReference>
<organism evidence="1 3">
    <name type="scientific">Didymodactylos carnosus</name>
    <dbReference type="NCBI Taxonomy" id="1234261"/>
    <lineage>
        <taxon>Eukaryota</taxon>
        <taxon>Metazoa</taxon>
        <taxon>Spiralia</taxon>
        <taxon>Gnathifera</taxon>
        <taxon>Rotifera</taxon>
        <taxon>Eurotatoria</taxon>
        <taxon>Bdelloidea</taxon>
        <taxon>Philodinida</taxon>
        <taxon>Philodinidae</taxon>
        <taxon>Didymodactylos</taxon>
    </lineage>
</organism>
<proteinExistence type="predicted"/>
<dbReference type="EMBL" id="CAJOBC010092437">
    <property type="protein sequence ID" value="CAF4409261.1"/>
    <property type="molecule type" value="Genomic_DNA"/>
</dbReference>
<gene>
    <name evidence="1" type="ORF">GPM918_LOCUS39047</name>
    <name evidence="2" type="ORF">SRO942_LOCUS39905</name>
</gene>
<dbReference type="Gene3D" id="3.30.420.10">
    <property type="entry name" value="Ribonuclease H-like superfamily/Ribonuclease H"/>
    <property type="match status" value="1"/>
</dbReference>
<sequence>MLAIFAEHDKESWDIRLPQLALAIRAAINESTGHSPAFLMYGQELKLPLDRIYGPEADVLDELKSEEVRSYTERLKAILVSAHQSIRENLEIAQQEQKLLYDRRRKDAQFKEAPFMWYANDTKNEFWYLNYATLNEKALFSYTEFLSASLENICQFILLLKNISLRNMKHLSIAFKQYIMDDAHLKTLLNEDEFWKKLNIVDADESDICCIDCLPLKVLKIRNILFSNCLMLIKYYCLTIFAKHLEILLLIEIFTDKSDSFKVFGVSSEAPAEGEKHLSPPGNLTGILERLLPTSVHLMNFIQHIL</sequence>